<dbReference type="FunFam" id="3.40.50.720:FF:000084">
    <property type="entry name" value="Short-chain dehydrogenase reductase"/>
    <property type="match status" value="1"/>
</dbReference>
<proteinExistence type="inferred from homology"/>
<dbReference type="SUPFAM" id="SSF51735">
    <property type="entry name" value="NAD(P)-binding Rossmann-fold domains"/>
    <property type="match status" value="1"/>
</dbReference>
<dbReference type="CDD" id="cd05233">
    <property type="entry name" value="SDR_c"/>
    <property type="match status" value="1"/>
</dbReference>
<keyword evidence="2" id="KW-0560">Oxidoreductase</keyword>
<gene>
    <name evidence="3" type="ORF">METZ01_LOCUS50906</name>
</gene>
<dbReference type="Gene3D" id="3.40.50.720">
    <property type="entry name" value="NAD(P)-binding Rossmann-like Domain"/>
    <property type="match status" value="1"/>
</dbReference>
<dbReference type="AlphaFoldDB" id="A0A381S1U4"/>
<feature type="non-terminal residue" evidence="3">
    <location>
        <position position="1"/>
    </location>
</feature>
<accession>A0A381S1U4</accession>
<evidence type="ECO:0000256" key="2">
    <source>
        <dbReference type="ARBA" id="ARBA00023002"/>
    </source>
</evidence>
<sequence length="255" mass="27160">VITLNNKIALIMGASSEPGIGSAIAKKFIEAGAKVVISGRRKEALSEIADNIGCTFIPADFTDDQEVKNLINEVLSTHGSLDIAVNSVGIYNPIPISEMDREHLLEYSNLHFISPTLFIKESAAAMENGGSIITLSSLTVELTNTGLGGYAGAKAATDKIVQIAAYEYGPQGIRVNSLSPGLVETEMTEALFQNPNMLSAFIKEIPVGRMPSLDDVSHAALWLASDQCISTGDNIRVSGGGHLRRLPTMEELMGE</sequence>
<dbReference type="PANTHER" id="PTHR43639:SF1">
    <property type="entry name" value="SHORT-CHAIN DEHYDROGENASE_REDUCTASE FAMILY PROTEIN"/>
    <property type="match status" value="1"/>
</dbReference>
<organism evidence="3">
    <name type="scientific">marine metagenome</name>
    <dbReference type="NCBI Taxonomy" id="408172"/>
    <lineage>
        <taxon>unclassified sequences</taxon>
        <taxon>metagenomes</taxon>
        <taxon>ecological metagenomes</taxon>
    </lineage>
</organism>
<dbReference type="InterPro" id="IPR036291">
    <property type="entry name" value="NAD(P)-bd_dom_sf"/>
</dbReference>
<dbReference type="PANTHER" id="PTHR43639">
    <property type="entry name" value="OXIDOREDUCTASE, SHORT-CHAIN DEHYDROGENASE/REDUCTASE FAMILY (AFU_ORTHOLOGUE AFUA_5G02870)"/>
    <property type="match status" value="1"/>
</dbReference>
<evidence type="ECO:0000313" key="3">
    <source>
        <dbReference type="EMBL" id="SUZ98052.1"/>
    </source>
</evidence>
<dbReference type="InterPro" id="IPR002347">
    <property type="entry name" value="SDR_fam"/>
</dbReference>
<protein>
    <submittedName>
        <fullName evidence="3">Uncharacterized protein</fullName>
    </submittedName>
</protein>
<comment type="similarity">
    <text evidence="1">Belongs to the short-chain dehydrogenases/reductases (SDR) family.</text>
</comment>
<dbReference type="PRINTS" id="PR00081">
    <property type="entry name" value="GDHRDH"/>
</dbReference>
<evidence type="ECO:0000256" key="1">
    <source>
        <dbReference type="ARBA" id="ARBA00006484"/>
    </source>
</evidence>
<dbReference type="GO" id="GO:0016491">
    <property type="term" value="F:oxidoreductase activity"/>
    <property type="evidence" value="ECO:0007669"/>
    <property type="project" value="UniProtKB-KW"/>
</dbReference>
<dbReference type="Pfam" id="PF13561">
    <property type="entry name" value="adh_short_C2"/>
    <property type="match status" value="1"/>
</dbReference>
<dbReference type="PRINTS" id="PR00080">
    <property type="entry name" value="SDRFAMILY"/>
</dbReference>
<dbReference type="EMBL" id="UINC01002567">
    <property type="protein sequence ID" value="SUZ98052.1"/>
    <property type="molecule type" value="Genomic_DNA"/>
</dbReference>
<reference evidence="3" key="1">
    <citation type="submission" date="2018-05" db="EMBL/GenBank/DDBJ databases">
        <authorList>
            <person name="Lanie J.A."/>
            <person name="Ng W.-L."/>
            <person name="Kazmierczak K.M."/>
            <person name="Andrzejewski T.M."/>
            <person name="Davidsen T.M."/>
            <person name="Wayne K.J."/>
            <person name="Tettelin H."/>
            <person name="Glass J.I."/>
            <person name="Rusch D."/>
            <person name="Podicherti R."/>
            <person name="Tsui H.-C.T."/>
            <person name="Winkler M.E."/>
        </authorList>
    </citation>
    <scope>NUCLEOTIDE SEQUENCE</scope>
</reference>
<name>A0A381S1U4_9ZZZZ</name>